<dbReference type="InterPro" id="IPR005517">
    <property type="entry name" value="Transl_elong_EFG/EF2_IV"/>
</dbReference>
<keyword evidence="7" id="KW-0068">Autocatalytic cleavage</keyword>
<keyword evidence="8" id="KW-0648">Protein biosynthesis</keyword>
<dbReference type="InterPro" id="IPR004860">
    <property type="entry name" value="LAGLIDADG_dom"/>
</dbReference>
<evidence type="ECO:0000256" key="1">
    <source>
        <dbReference type="ARBA" id="ARBA00004496"/>
    </source>
</evidence>
<dbReference type="SUPFAM" id="SSF52540">
    <property type="entry name" value="P-loop containing nucleoside triphosphate hydrolases"/>
    <property type="match status" value="1"/>
</dbReference>
<dbReference type="InterPro" id="IPR035647">
    <property type="entry name" value="EFG_III/V"/>
</dbReference>
<dbReference type="Gene3D" id="3.30.230.10">
    <property type="match status" value="1"/>
</dbReference>
<reference evidence="14" key="1">
    <citation type="submission" date="2020-07" db="EMBL/GenBank/DDBJ databases">
        <title>Huge and variable diversity of episymbiotic CPR bacteria and DPANN archaea in groundwater ecosystems.</title>
        <authorList>
            <person name="He C.Y."/>
            <person name="Keren R."/>
            <person name="Whittaker M."/>
            <person name="Farag I.F."/>
            <person name="Doudna J."/>
            <person name="Cate J.H.D."/>
            <person name="Banfield J.F."/>
        </authorList>
    </citation>
    <scope>NUCLEOTIDE SEQUENCE</scope>
    <source>
        <strain evidence="14">NC_groundwater_1296_Ag_S-0.2um_52_80</strain>
    </source>
</reference>
<dbReference type="SMART" id="SM00305">
    <property type="entry name" value="HintC"/>
    <property type="match status" value="1"/>
</dbReference>
<dbReference type="Gene3D" id="2.40.30.10">
    <property type="entry name" value="Translation factors"/>
    <property type="match status" value="1"/>
</dbReference>
<dbReference type="NCBIfam" id="TIGR01445">
    <property type="entry name" value="intein_Nterm"/>
    <property type="match status" value="1"/>
</dbReference>
<dbReference type="NCBIfam" id="TIGR00490">
    <property type="entry name" value="aEF-2"/>
    <property type="match status" value="1"/>
</dbReference>
<dbReference type="InterPro" id="IPR000640">
    <property type="entry name" value="EFG_V-like"/>
</dbReference>
<keyword evidence="10" id="KW-0342">GTP-binding</keyword>
<keyword evidence="9" id="KW-0651">Protein splicing</keyword>
<dbReference type="EMBL" id="JACQPB010000035">
    <property type="protein sequence ID" value="MBI4210554.1"/>
    <property type="molecule type" value="Genomic_DNA"/>
</dbReference>
<comment type="similarity">
    <text evidence="2">Belongs to the TRAFAC class translation factor GTPase superfamily. Classic translation factor GTPase family. EF-G/EF-2 subfamily.</text>
</comment>
<dbReference type="Pfam" id="PF03764">
    <property type="entry name" value="EFG_IV"/>
    <property type="match status" value="1"/>
</dbReference>
<dbReference type="InterPro" id="IPR005225">
    <property type="entry name" value="Small_GTP-bd"/>
</dbReference>
<dbReference type="SUPFAM" id="SSF50447">
    <property type="entry name" value="Translation proteins"/>
    <property type="match status" value="1"/>
</dbReference>
<dbReference type="PROSITE" id="PS50818">
    <property type="entry name" value="INTEIN_C_TER"/>
    <property type="match status" value="1"/>
</dbReference>
<evidence type="ECO:0000256" key="10">
    <source>
        <dbReference type="ARBA" id="ARBA00023134"/>
    </source>
</evidence>
<evidence type="ECO:0000256" key="11">
    <source>
        <dbReference type="ARBA" id="ARBA00024731"/>
    </source>
</evidence>
<evidence type="ECO:0000256" key="7">
    <source>
        <dbReference type="ARBA" id="ARBA00022813"/>
    </source>
</evidence>
<dbReference type="PROSITE" id="PS50819">
    <property type="entry name" value="INTEIN_ENDONUCLEASE"/>
    <property type="match status" value="1"/>
</dbReference>
<evidence type="ECO:0000256" key="3">
    <source>
        <dbReference type="ARBA" id="ARBA00017891"/>
    </source>
</evidence>
<dbReference type="InterPro" id="IPR036844">
    <property type="entry name" value="Hint_dom_sf"/>
</dbReference>
<dbReference type="Gene3D" id="3.10.28.10">
    <property type="entry name" value="Homing endonucleases"/>
    <property type="match status" value="1"/>
</dbReference>
<dbReference type="Pfam" id="PF22042">
    <property type="entry name" value="EF-G_D2"/>
    <property type="match status" value="1"/>
</dbReference>
<dbReference type="PROSITE" id="PS51722">
    <property type="entry name" value="G_TR_2"/>
    <property type="match status" value="1"/>
</dbReference>
<dbReference type="Pfam" id="PF14890">
    <property type="entry name" value="Intein_splicing"/>
    <property type="match status" value="1"/>
</dbReference>
<dbReference type="InterPro" id="IPR003586">
    <property type="entry name" value="Hint_dom_C"/>
</dbReference>
<dbReference type="GO" id="GO:0004519">
    <property type="term" value="F:endonuclease activity"/>
    <property type="evidence" value="ECO:0007669"/>
    <property type="project" value="InterPro"/>
</dbReference>
<proteinExistence type="inferred from homology"/>
<dbReference type="InterPro" id="IPR006142">
    <property type="entry name" value="INTEIN"/>
</dbReference>
<dbReference type="CDD" id="cd01681">
    <property type="entry name" value="aeEF2_snRNP_like_IV"/>
    <property type="match status" value="1"/>
</dbReference>
<protein>
    <recommendedName>
        <fullName evidence="3">Elongation factor 2</fullName>
    </recommendedName>
</protein>
<dbReference type="CDD" id="cd16268">
    <property type="entry name" value="EF2_II"/>
    <property type="match status" value="1"/>
</dbReference>
<keyword evidence="4" id="KW-0963">Cytoplasm</keyword>
<dbReference type="GO" id="GO:0005829">
    <property type="term" value="C:cytosol"/>
    <property type="evidence" value="ECO:0007669"/>
    <property type="project" value="TreeGrafter"/>
</dbReference>
<organism evidence="14 15">
    <name type="scientific">Candidatus Iainarchaeum sp</name>
    <dbReference type="NCBI Taxonomy" id="3101447"/>
    <lineage>
        <taxon>Archaea</taxon>
        <taxon>Candidatus Iainarchaeota</taxon>
        <taxon>Candidatus Iainarchaeia</taxon>
        <taxon>Candidatus Iainarchaeales</taxon>
        <taxon>Candidatus Iainarchaeaceae</taxon>
        <taxon>Candidatus Iainarchaeum</taxon>
    </lineage>
</organism>
<dbReference type="CDD" id="cd16261">
    <property type="entry name" value="EF2_snRNP_III"/>
    <property type="match status" value="1"/>
</dbReference>
<dbReference type="InterPro" id="IPR031157">
    <property type="entry name" value="G_TR_CS"/>
</dbReference>
<dbReference type="PRINTS" id="PR00379">
    <property type="entry name" value="INTEIN"/>
</dbReference>
<evidence type="ECO:0000256" key="2">
    <source>
        <dbReference type="ARBA" id="ARBA00005870"/>
    </source>
</evidence>
<dbReference type="GO" id="GO:1990904">
    <property type="term" value="C:ribonucleoprotein complex"/>
    <property type="evidence" value="ECO:0007669"/>
    <property type="project" value="TreeGrafter"/>
</dbReference>
<dbReference type="PANTHER" id="PTHR42908:SF3">
    <property type="entry name" value="ELONGATION FACTOR-LIKE GTPASE 1"/>
    <property type="match status" value="1"/>
</dbReference>
<dbReference type="SUPFAM" id="SSF55608">
    <property type="entry name" value="Homing endonucleases"/>
    <property type="match status" value="1"/>
</dbReference>
<evidence type="ECO:0000256" key="4">
    <source>
        <dbReference type="ARBA" id="ARBA00022490"/>
    </source>
</evidence>
<keyword evidence="6 14" id="KW-0251">Elongation factor</keyword>
<dbReference type="GO" id="GO:0003746">
    <property type="term" value="F:translation elongation factor activity"/>
    <property type="evidence" value="ECO:0007669"/>
    <property type="project" value="UniProtKB-KW"/>
</dbReference>
<dbReference type="InterPro" id="IPR027417">
    <property type="entry name" value="P-loop_NTPase"/>
</dbReference>
<comment type="function">
    <text evidence="11">Catalyzes the GTP-dependent ribosomal translocation step during translation elongation. During this step, the ribosome changes from the pre-translocational (PRE) to the post-translocational (POST) state as the newly formed A-site-bound peptidyl-tRNA and P-site-bound deacylated tRNA move to the P and E sites, respectively. Catalyzes the coordinated movement of the two tRNA molecules, the mRNA and conformational changes in the ribosome.</text>
</comment>
<comment type="subcellular location">
    <subcellularLocation>
        <location evidence="1">Cytoplasm</location>
    </subcellularLocation>
</comment>
<dbReference type="GO" id="GO:0003924">
    <property type="term" value="F:GTPase activity"/>
    <property type="evidence" value="ECO:0007669"/>
    <property type="project" value="InterPro"/>
</dbReference>
<dbReference type="InterPro" id="IPR020568">
    <property type="entry name" value="Ribosomal_Su5_D2-typ_SF"/>
</dbReference>
<dbReference type="SMART" id="SM00889">
    <property type="entry name" value="EFG_IV"/>
    <property type="match status" value="1"/>
</dbReference>
<dbReference type="Gene3D" id="3.30.70.870">
    <property type="entry name" value="Elongation Factor G (Translational Gtpase), domain 3"/>
    <property type="match status" value="1"/>
</dbReference>
<evidence type="ECO:0000256" key="9">
    <source>
        <dbReference type="ARBA" id="ARBA00023000"/>
    </source>
</evidence>
<dbReference type="Pfam" id="PF14528">
    <property type="entry name" value="LAGLIDADG_3"/>
    <property type="match status" value="1"/>
</dbReference>
<dbReference type="InterPro" id="IPR006141">
    <property type="entry name" value="Intein_N"/>
</dbReference>
<dbReference type="InterPro" id="IPR000795">
    <property type="entry name" value="T_Tr_GTP-bd_dom"/>
</dbReference>
<dbReference type="InterPro" id="IPR027434">
    <property type="entry name" value="Homing_endonucl"/>
</dbReference>
<dbReference type="Pfam" id="PF14492">
    <property type="entry name" value="EFG_III"/>
    <property type="match status" value="1"/>
</dbReference>
<dbReference type="PROSITE" id="PS50817">
    <property type="entry name" value="INTEIN_N_TER"/>
    <property type="match status" value="1"/>
</dbReference>
<dbReference type="SUPFAM" id="SSF54980">
    <property type="entry name" value="EF-G C-terminal domain-like"/>
    <property type="match status" value="2"/>
</dbReference>
<dbReference type="Gene3D" id="3.40.50.300">
    <property type="entry name" value="P-loop containing nucleotide triphosphate hydrolases"/>
    <property type="match status" value="1"/>
</dbReference>
<dbReference type="NCBIfam" id="TIGR00231">
    <property type="entry name" value="small_GTP"/>
    <property type="match status" value="1"/>
</dbReference>
<comment type="caution">
    <text evidence="14">The sequence shown here is derived from an EMBL/GenBank/DDBJ whole genome shotgun (WGS) entry which is preliminary data.</text>
</comment>
<gene>
    <name evidence="14" type="ORF">HY544_03560</name>
</gene>
<dbReference type="Gene3D" id="2.170.16.10">
    <property type="entry name" value="Hedgehog/Intein (Hint) domain"/>
    <property type="match status" value="2"/>
</dbReference>
<dbReference type="GO" id="GO:0005525">
    <property type="term" value="F:GTP binding"/>
    <property type="evidence" value="ECO:0007669"/>
    <property type="project" value="UniProtKB-KW"/>
</dbReference>
<keyword evidence="5" id="KW-0547">Nucleotide-binding</keyword>
<accession>A0A8T3YJ55</accession>
<dbReference type="FunFam" id="3.30.70.870:FF:000002">
    <property type="entry name" value="Translation elongation factor 2"/>
    <property type="match status" value="1"/>
</dbReference>
<sequence length="1242" mass="138461">MAKKEDIVKLAEKLMNRRENIRNMGIVAHIDHGKCVAPSTRLQLADGSFVTAKELFERASLTGTKAKENESEIVYALSSPVNVFSVDRETGRLVAKEISHAWKLKGGKVLEVRTRNGAKVTTTPEHKYLVFDGNEFSYTEAKDLTIGKRIVTVRKAETVSDSDIGFEALKLLAQKGFYAKVNESARKAILAKTGKKEIPEICRKIRTPLTQQSFYFGVCKGRYRLDDLLMLAETVGCRKEDVLEWVEGIAVKGSCYIKWKPKFSDIFYAAGLMVGDGSDNKLVAGKKLLGDEFRRICKDHGIKTYDRYYPQWGQTREIGASKSFKLLLNALFDYPMKNKAHNVKISAFLQKSPAELGAQFLKGYFDTDGCVEKGRNAITITSVSDQMISELPLFLSRFGCVAIVEKDNTISISGESVKEFMEKIGFLLPEKMEKAREMARKSTGSTVCDLVPMSGLKIAREQLGISKNEVSKHYYKYENEFYVPTKSTYQNLLQKMRQKGITNKIDVSQLCFMEVASIKEGFEETVYDFSVPGTRNFVAETIVVHNSTLADSLIAASGLMSEELAGQQRVMDYEDQEQERGITINAANISLLHTQGGQEYLINLIDTPGHVDFGGEVIRAMRAVDGVILVVDAVEGVMPQTETVVRQALREYVRPVLFINKVDRLINELQLNEQQMQERFLKVISQVNGLISKNVPKGFEDEWSVKVQNGSVTFGSAYNKWAISVPRMATTGISFKQVYECLKSDNQKELAKMSKLSEAILEMVVTHLPNPLKAQKYRMPVIWKGEAESAIGKAMTACDEKGQFAMMVTDVSVDKHSGDIATGRVYSGTISKGVKVNLIGSQKEVMTQKIGLFMGPDFVEAGTVPAGNIVALVGLKDVYAGETISDGEIPPFESFMTEVEPVMTVSIEAKSTKDLPKLIEVIRQLTKEDPNLRATINQETGEHLLSGMGELHLEINQYRIEKHHNVAITVSTPIVVYHETINRESPTLESKSPNKHNKLKMYAEPIPHETLDKLIKSHFEGKVKPKDKEKIAMFQEMGFDIDTSKKIWAVHNQCVLADGTKGIEALHEIRELVIQGFNDAMDAGPLAKEKCFGTMIVLKDATLHEDAIHRGPAQMLPTVTKGCYACMLSADPVFYEPKQTLTITVPEAYLGAVSKELGARRTQITEMRQEGDSSIIIGKAPVKELIGFSSSIRGSTQGRALWTAEYAGYEMLPRELQNPTIRSVRKRKGMDEEVKPASHFLE</sequence>
<dbReference type="Gene3D" id="3.30.70.240">
    <property type="match status" value="1"/>
</dbReference>
<dbReference type="SUPFAM" id="SSF51294">
    <property type="entry name" value="Hedgehog/intein (Hint) domain"/>
    <property type="match status" value="1"/>
</dbReference>
<evidence type="ECO:0000313" key="14">
    <source>
        <dbReference type="EMBL" id="MBI4210554.1"/>
    </source>
</evidence>
<dbReference type="CDD" id="cd01514">
    <property type="entry name" value="Elongation_Factor_C"/>
    <property type="match status" value="1"/>
</dbReference>
<feature type="domain" description="Tr-type G" evidence="13">
    <location>
        <begin position="531"/>
        <end position="772"/>
    </location>
</feature>
<evidence type="ECO:0000259" key="13">
    <source>
        <dbReference type="PROSITE" id="PS51722"/>
    </source>
</evidence>
<dbReference type="SMART" id="SM00838">
    <property type="entry name" value="EFG_C"/>
    <property type="match status" value="1"/>
</dbReference>
<evidence type="ECO:0000256" key="8">
    <source>
        <dbReference type="ARBA" id="ARBA00022917"/>
    </source>
</evidence>
<dbReference type="InterPro" id="IPR004543">
    <property type="entry name" value="Transl_elong_EFG/EF2_arc"/>
</dbReference>
<evidence type="ECO:0000256" key="6">
    <source>
        <dbReference type="ARBA" id="ARBA00022768"/>
    </source>
</evidence>
<dbReference type="NCBIfam" id="TIGR01443">
    <property type="entry name" value="intein_Cterm"/>
    <property type="match status" value="1"/>
</dbReference>
<name>A0A8T3YJ55_9ARCH</name>
<dbReference type="PROSITE" id="PS00301">
    <property type="entry name" value="G_TR_1"/>
    <property type="match status" value="1"/>
</dbReference>
<dbReference type="GO" id="GO:0016539">
    <property type="term" value="P:intein-mediated protein splicing"/>
    <property type="evidence" value="ECO:0007669"/>
    <property type="project" value="InterPro"/>
</dbReference>
<dbReference type="InterPro" id="IPR014721">
    <property type="entry name" value="Ribsml_uS5_D2-typ_fold_subgr"/>
</dbReference>
<dbReference type="Pfam" id="PF00679">
    <property type="entry name" value="EFG_C"/>
    <property type="match status" value="1"/>
</dbReference>
<dbReference type="InterPro" id="IPR003587">
    <property type="entry name" value="Hint_dom_N"/>
</dbReference>
<dbReference type="SUPFAM" id="SSF54211">
    <property type="entry name" value="Ribosomal protein S5 domain 2-like"/>
    <property type="match status" value="1"/>
</dbReference>
<evidence type="ECO:0000259" key="12">
    <source>
        <dbReference type="PROSITE" id="PS50819"/>
    </source>
</evidence>
<dbReference type="InterPro" id="IPR004042">
    <property type="entry name" value="Intein_endonuc_central"/>
</dbReference>
<dbReference type="AlphaFoldDB" id="A0A8T3YJ55"/>
<dbReference type="PANTHER" id="PTHR42908">
    <property type="entry name" value="TRANSLATION ELONGATION FACTOR-RELATED"/>
    <property type="match status" value="1"/>
</dbReference>
<dbReference type="Proteomes" id="UP000732298">
    <property type="component" value="Unassembled WGS sequence"/>
</dbReference>
<dbReference type="Pfam" id="PF00009">
    <property type="entry name" value="GTP_EFTU"/>
    <property type="match status" value="1"/>
</dbReference>
<dbReference type="CDD" id="cd00081">
    <property type="entry name" value="Hint"/>
    <property type="match status" value="1"/>
</dbReference>
<dbReference type="InterPro" id="IPR009000">
    <property type="entry name" value="Transl_B-barrel_sf"/>
</dbReference>
<dbReference type="InterPro" id="IPR053905">
    <property type="entry name" value="EF-G-like_DII"/>
</dbReference>
<evidence type="ECO:0000256" key="5">
    <source>
        <dbReference type="ARBA" id="ARBA00022741"/>
    </source>
</evidence>
<dbReference type="SMART" id="SM00306">
    <property type="entry name" value="HintN"/>
    <property type="match status" value="1"/>
</dbReference>
<dbReference type="InterPro" id="IPR041095">
    <property type="entry name" value="EFG_II"/>
</dbReference>
<dbReference type="InterPro" id="IPR030934">
    <property type="entry name" value="Intein_C"/>
</dbReference>
<evidence type="ECO:0000313" key="15">
    <source>
        <dbReference type="Proteomes" id="UP000732298"/>
    </source>
</evidence>
<feature type="domain" description="DOD-type homing endonuclease" evidence="12">
    <location>
        <begin position="269"/>
        <end position="400"/>
    </location>
</feature>